<reference evidence="2" key="1">
    <citation type="submission" date="2021-06" db="EMBL/GenBank/DDBJ databases">
        <authorList>
            <person name="Kallberg Y."/>
            <person name="Tangrot J."/>
            <person name="Rosling A."/>
        </authorList>
    </citation>
    <scope>NUCLEOTIDE SEQUENCE</scope>
    <source>
        <strain evidence="2">MT106</strain>
    </source>
</reference>
<dbReference type="AlphaFoldDB" id="A0A9N9HJF0"/>
<evidence type="ECO:0000313" key="3">
    <source>
        <dbReference type="Proteomes" id="UP000789831"/>
    </source>
</evidence>
<proteinExistence type="predicted"/>
<organism evidence="2 3">
    <name type="scientific">Ambispora gerdemannii</name>
    <dbReference type="NCBI Taxonomy" id="144530"/>
    <lineage>
        <taxon>Eukaryota</taxon>
        <taxon>Fungi</taxon>
        <taxon>Fungi incertae sedis</taxon>
        <taxon>Mucoromycota</taxon>
        <taxon>Glomeromycotina</taxon>
        <taxon>Glomeromycetes</taxon>
        <taxon>Archaeosporales</taxon>
        <taxon>Ambisporaceae</taxon>
        <taxon>Ambispora</taxon>
    </lineage>
</organism>
<feature type="non-terminal residue" evidence="2">
    <location>
        <position position="123"/>
    </location>
</feature>
<feature type="non-terminal residue" evidence="2">
    <location>
        <position position="1"/>
    </location>
</feature>
<feature type="region of interest" description="Disordered" evidence="1">
    <location>
        <begin position="1"/>
        <end position="21"/>
    </location>
</feature>
<evidence type="ECO:0000313" key="2">
    <source>
        <dbReference type="EMBL" id="CAG8693861.1"/>
    </source>
</evidence>
<gene>
    <name evidence="2" type="ORF">AGERDE_LOCUS13205</name>
</gene>
<protein>
    <submittedName>
        <fullName evidence="2">12483_t:CDS:1</fullName>
    </submittedName>
</protein>
<evidence type="ECO:0000256" key="1">
    <source>
        <dbReference type="SAM" id="MobiDB-lite"/>
    </source>
</evidence>
<name>A0A9N9HJF0_9GLOM</name>
<dbReference type="EMBL" id="CAJVPL010015655">
    <property type="protein sequence ID" value="CAG8693861.1"/>
    <property type="molecule type" value="Genomic_DNA"/>
</dbReference>
<dbReference type="OrthoDB" id="2487642at2759"/>
<sequence length="123" mass="14140">PSSEPLKTLREKNKTPESYKPSLVNRRNLAYNILKNLEDDIIRDKEIPELYQSVDIYITGYALRKASNDHAEYMPIPDYGKNIDIIEPFSTNQESPSSQLGEISALYNRMSESFILSSPILRM</sequence>
<comment type="caution">
    <text evidence="2">The sequence shown here is derived from an EMBL/GenBank/DDBJ whole genome shotgun (WGS) entry which is preliminary data.</text>
</comment>
<feature type="compositionally biased region" description="Basic and acidic residues" evidence="1">
    <location>
        <begin position="7"/>
        <end position="17"/>
    </location>
</feature>
<dbReference type="Proteomes" id="UP000789831">
    <property type="component" value="Unassembled WGS sequence"/>
</dbReference>
<keyword evidence="3" id="KW-1185">Reference proteome</keyword>
<accession>A0A9N9HJF0</accession>